<evidence type="ECO:0000256" key="1">
    <source>
        <dbReference type="SAM" id="Coils"/>
    </source>
</evidence>
<feature type="compositionally biased region" description="Basic and acidic residues" evidence="2">
    <location>
        <begin position="1509"/>
        <end position="1518"/>
    </location>
</feature>
<feature type="compositionally biased region" description="Polar residues" evidence="2">
    <location>
        <begin position="1473"/>
        <end position="1489"/>
    </location>
</feature>
<keyword evidence="1" id="KW-0175">Coiled coil</keyword>
<feature type="coiled-coil region" evidence="1">
    <location>
        <begin position="1163"/>
        <end position="1215"/>
    </location>
</feature>
<name>A0A6B2KW98_9EUKA</name>
<feature type="coiled-coil region" evidence="1">
    <location>
        <begin position="694"/>
        <end position="861"/>
    </location>
</feature>
<evidence type="ECO:0000313" key="3">
    <source>
        <dbReference type="EMBL" id="NDV29009.1"/>
    </source>
</evidence>
<feature type="coiled-coil region" evidence="1">
    <location>
        <begin position="254"/>
        <end position="369"/>
    </location>
</feature>
<sequence>MYNIYKMSTLQNMFEHRRMPLEDSNLVTEKEWKDLWEQFQRFIKFFEKQKELNDMARRDLLERLKTMEEDEMAAIDIEQELVTLERGYFLNATTAELLKVEMAVLKKKYETNLKKWRDENDDRVQQLIEKYDSLIQGAEFTISTLLQEEGDIKRQISDIKDRHKKSSDAPGKQILLLQEELNILDAKCKEFEKSHKDLKSYHDKRQEDLTVIEARKQEVEKKFISEQKVIASEGKFKIQSYLLAQKKSLLEETLSDLSRNEVELLERLDKTNKERDECQRIRDAKSKEAENIQVEIELKLEEIKRAEKRLKETRDLLQKIKIEAILKGIANKQNISELEEEKKKLEDSIAELERLYQELCKRRDEATAKEREYGTKFMDIEVELSSLKAEIAKQVATNSGRIREKKLKLENLKAQLSSHEQSRDTTVATLVTLQKDIVELTNTYKKIYDKLPGVEDKYNKMSIAVKEKEKQKKKILDEKQELIALSKSKDNEIRRLEKELEEKQAEAIRLRNLKEEAKNSDVLLTTKMDALSRQWEEKVRIYESLVRKCTSTEEMITQMESEEHSLKERISIIEMKEIYPHLQTEIQQLYQEIEQISQQITGRFINDPKLSELRKSVDEKKAKLQSARTKKLQIETELKSVSLNLTRSETDYLYWRKQYNEFSLQKGQQEPGMGALKSELEKVSSQIVRNQQQYRSLCESGDKLQKELDKLQEQFSDVSSQLPSITAQFNSSQEQFQKIERELVDLRNQLQERTTARDKLVEILKDYERRLRERAAQHEQLLLKVSDLQKEVNDNNAKITVLKVELDSKQKEVVNFEHLLKESNIRVEESKKEMSEVRNKLDVTMSEIELKRNECKELQQKTKDVTLTIKNTQDMKKEVESQIGVVVKDIEKIKVDKELLMKDYDIKQAMLKSLISELEEINQKKDKLTVDVANLEDKIAKSKSNKSSLEISRTSLEKELEMRQKIQKKKADLKKEQEKYQETNQKVVKETAELEKMKRNIVVLKENLERSRITLSELEDNLQSLTFQNEQDSNQIAGDKETQNNLLSELRRSHVQLKAKYDELKEVMKVSNEWIESMQFLKAKVEERQIQKKEELAQLEILTKEVEELENQKKKQLEMIEELNVQVKESEQVSREHKTLTNSFLMLKHKTTELNKAYGDEALKALKKKEELLKAEKSALEVENERSRKRFEGLKEELDQLKNQKLKELSKIKQLISVENTLRAEKLSDVSKLESIYAEILELENQRATNPQAFSVLQSKYSDLNKELEVLAQQPQRTLTDRIREISEMVDIQDKQTEELKKQKKNCTQNIIKLQSELSSLEKDKIETESYVMKLKSDIEALQFSIDSFPVLQLQNAKADLEKERNSYQEVINNIREQVFTLGGNTNLMEEDKEYLKMLKSDNSRANREKEGLEKIRNGLKSELDGYKIELDETEKEIALYTKNQQTQTQTQTQTETQSQTESQTQSQNETQYVQIRPQTPALSDNGKTSNKRPREEETVTETISFPNKMDKPSEKPTAESGTAKKRRRLLIPSAILPPISGEAPWF</sequence>
<evidence type="ECO:0000256" key="2">
    <source>
        <dbReference type="SAM" id="MobiDB-lite"/>
    </source>
</evidence>
<feature type="region of interest" description="Disordered" evidence="2">
    <location>
        <begin position="1443"/>
        <end position="1531"/>
    </location>
</feature>
<dbReference type="Gene3D" id="1.20.5.340">
    <property type="match status" value="1"/>
</dbReference>
<proteinExistence type="predicted"/>
<protein>
    <submittedName>
        <fullName evidence="3">Uncharacterized protein</fullName>
    </submittedName>
</protein>
<organism evidence="3">
    <name type="scientific">Arcella intermedia</name>
    <dbReference type="NCBI Taxonomy" id="1963864"/>
    <lineage>
        <taxon>Eukaryota</taxon>
        <taxon>Amoebozoa</taxon>
        <taxon>Tubulinea</taxon>
        <taxon>Elardia</taxon>
        <taxon>Arcellinida</taxon>
        <taxon>Sphaerothecina</taxon>
        <taxon>Arcellidae</taxon>
        <taxon>Arcella</taxon>
    </lineage>
</organism>
<reference evidence="3" key="1">
    <citation type="journal article" date="2020" name="J. Eukaryot. Microbiol.">
        <title>De novo Sequencing, Assembly and Annotation of the Transcriptome for the Free-Living Testate Amoeba Arcella intermedia.</title>
        <authorList>
            <person name="Ribeiro G.M."/>
            <person name="Porfirio-Sousa A.L."/>
            <person name="Maurer-Alcala X.X."/>
            <person name="Katz L.A."/>
            <person name="Lahr D.J.G."/>
        </authorList>
    </citation>
    <scope>NUCLEOTIDE SEQUENCE</scope>
</reference>
<feature type="coiled-coil region" evidence="1">
    <location>
        <begin position="904"/>
        <end position="1133"/>
    </location>
</feature>
<feature type="compositionally biased region" description="Low complexity" evidence="2">
    <location>
        <begin position="1444"/>
        <end position="1472"/>
    </location>
</feature>
<dbReference type="EMBL" id="GIBP01000040">
    <property type="protein sequence ID" value="NDV29009.1"/>
    <property type="molecule type" value="Transcribed_RNA"/>
</dbReference>
<feature type="coiled-coil region" evidence="1">
    <location>
        <begin position="1254"/>
        <end position="1324"/>
    </location>
</feature>
<dbReference type="SUPFAM" id="SSF57997">
    <property type="entry name" value="Tropomyosin"/>
    <property type="match status" value="1"/>
</dbReference>
<feature type="coiled-coil region" evidence="1">
    <location>
        <begin position="458"/>
        <end position="637"/>
    </location>
</feature>
<accession>A0A6B2KW98</accession>